<keyword evidence="10 14" id="KW-0460">Magnesium</keyword>
<evidence type="ECO:0000256" key="4">
    <source>
        <dbReference type="ARBA" id="ARBA00021364"/>
    </source>
</evidence>
<dbReference type="Gene3D" id="3.10.20.70">
    <property type="entry name" value="Glutamine synthetase, N-terminal domain"/>
    <property type="match status" value="1"/>
</dbReference>
<evidence type="ECO:0000256" key="17">
    <source>
        <dbReference type="RuleBase" id="RU004356"/>
    </source>
</evidence>
<evidence type="ECO:0000256" key="1">
    <source>
        <dbReference type="ARBA" id="ARBA00004496"/>
    </source>
</evidence>
<feature type="domain" description="GS catalytic" evidence="19">
    <location>
        <begin position="105"/>
        <end position="441"/>
    </location>
</feature>
<evidence type="ECO:0000259" key="18">
    <source>
        <dbReference type="PROSITE" id="PS51986"/>
    </source>
</evidence>
<evidence type="ECO:0000256" key="12">
    <source>
        <dbReference type="PIRSR" id="PIRSR604809-1"/>
    </source>
</evidence>
<dbReference type="InterPro" id="IPR027303">
    <property type="entry name" value="Gln_synth_gly_rich_site"/>
</dbReference>
<feature type="binding site" evidence="13">
    <location>
        <position position="180"/>
    </location>
    <ligand>
        <name>ATP</name>
        <dbReference type="ChEBI" id="CHEBI:30616"/>
    </ligand>
</feature>
<feature type="domain" description="GS beta-grasp" evidence="18">
    <location>
        <begin position="13"/>
        <end position="98"/>
    </location>
</feature>
<evidence type="ECO:0000256" key="3">
    <source>
        <dbReference type="ARBA" id="ARBA00012937"/>
    </source>
</evidence>
<dbReference type="PANTHER" id="PTHR43785:SF12">
    <property type="entry name" value="TYPE-1 GLUTAMINE SYNTHETASE 2"/>
    <property type="match status" value="1"/>
</dbReference>
<organism evidence="20 21">
    <name type="scientific">Thermoanaerobaculum aquaticum</name>
    <dbReference type="NCBI Taxonomy" id="1312852"/>
    <lineage>
        <taxon>Bacteria</taxon>
        <taxon>Pseudomonadati</taxon>
        <taxon>Acidobacteriota</taxon>
        <taxon>Thermoanaerobaculia</taxon>
        <taxon>Thermoanaerobaculales</taxon>
        <taxon>Thermoanaerobaculaceae</taxon>
        <taxon>Thermoanaerobaculum</taxon>
    </lineage>
</organism>
<dbReference type="SUPFAM" id="SSF54368">
    <property type="entry name" value="Glutamine synthetase, N-terminal domain"/>
    <property type="match status" value="1"/>
</dbReference>
<dbReference type="SMART" id="SM01230">
    <property type="entry name" value="Gln-synt_C"/>
    <property type="match status" value="1"/>
</dbReference>
<dbReference type="PROSITE" id="PS51986">
    <property type="entry name" value="GS_BETA_GRASP"/>
    <property type="match status" value="1"/>
</dbReference>
<dbReference type="SUPFAM" id="SSF55931">
    <property type="entry name" value="Glutamine synthetase/guanido kinase"/>
    <property type="match status" value="1"/>
</dbReference>
<dbReference type="PROSITE" id="PS00180">
    <property type="entry name" value="GLNA_1"/>
    <property type="match status" value="1"/>
</dbReference>
<dbReference type="PROSITE" id="PS51987">
    <property type="entry name" value="GS_CATALYTIC"/>
    <property type="match status" value="1"/>
</dbReference>
<dbReference type="RefSeq" id="WP_038050530.1">
    <property type="nucleotide sequence ID" value="NZ_JMFG01000040.1"/>
</dbReference>
<keyword evidence="21" id="KW-1185">Reference proteome</keyword>
<keyword evidence="7 14" id="KW-0479">Metal-binding</keyword>
<evidence type="ECO:0000256" key="5">
    <source>
        <dbReference type="ARBA" id="ARBA00022490"/>
    </source>
</evidence>
<feature type="binding site" evidence="12">
    <location>
        <position position="313"/>
    </location>
    <ligand>
        <name>L-glutamate</name>
        <dbReference type="ChEBI" id="CHEBI:29985"/>
    </ligand>
</feature>
<dbReference type="GO" id="GO:0006542">
    <property type="term" value="P:glutamine biosynthetic process"/>
    <property type="evidence" value="ECO:0007669"/>
    <property type="project" value="InterPro"/>
</dbReference>
<keyword evidence="6 17" id="KW-0436">Ligase</keyword>
<dbReference type="InterPro" id="IPR036651">
    <property type="entry name" value="Gln_synt_N_sf"/>
</dbReference>
<feature type="binding site" evidence="14">
    <location>
        <position position="185"/>
    </location>
    <ligand>
        <name>Mg(2+)</name>
        <dbReference type="ChEBI" id="CHEBI:18420"/>
        <label>1</label>
    </ligand>
</feature>
<dbReference type="GO" id="GO:0005524">
    <property type="term" value="F:ATP binding"/>
    <property type="evidence" value="ECO:0007669"/>
    <property type="project" value="UniProtKB-KW"/>
</dbReference>
<feature type="binding site" evidence="13">
    <location>
        <begin position="243"/>
        <end position="245"/>
    </location>
    <ligand>
        <name>ATP</name>
        <dbReference type="ChEBI" id="CHEBI:30616"/>
    </ligand>
</feature>
<evidence type="ECO:0000259" key="19">
    <source>
        <dbReference type="PROSITE" id="PS51987"/>
    </source>
</evidence>
<feature type="binding site" evidence="14">
    <location>
        <position position="192"/>
    </location>
    <ligand>
        <name>Mg(2+)</name>
        <dbReference type="ChEBI" id="CHEBI:18420"/>
        <label>1</label>
    </ligand>
</feature>
<protein>
    <recommendedName>
        <fullName evidence="4 17">Glutamine synthetase</fullName>
        <ecNumber evidence="3 17">6.3.1.2</ecNumber>
    </recommendedName>
</protein>
<dbReference type="PANTHER" id="PTHR43785">
    <property type="entry name" value="GAMMA-GLUTAMYLPUTRESCINE SYNTHETASE"/>
    <property type="match status" value="1"/>
</dbReference>
<feature type="binding site" evidence="12">
    <location>
        <position position="295"/>
    </location>
    <ligand>
        <name>L-glutamate</name>
        <dbReference type="ChEBI" id="CHEBI:29985"/>
    </ligand>
</feature>
<dbReference type="STRING" id="1312852.EG19_09235"/>
<comment type="cofactor">
    <cofactor evidence="14">
        <name>Mg(2+)</name>
        <dbReference type="ChEBI" id="CHEBI:18420"/>
    </cofactor>
    <text evidence="14">Binds 2 Mg(2+) ions per subunit.</text>
</comment>
<evidence type="ECO:0000256" key="16">
    <source>
        <dbReference type="RuleBase" id="RU000384"/>
    </source>
</evidence>
<dbReference type="NCBIfam" id="TIGR00653">
    <property type="entry name" value="GlnA"/>
    <property type="match status" value="1"/>
</dbReference>
<evidence type="ECO:0000256" key="11">
    <source>
        <dbReference type="ARBA" id="ARBA00049436"/>
    </source>
</evidence>
<keyword evidence="9 13" id="KW-0067">ATP-binding</keyword>
<comment type="catalytic activity">
    <reaction evidence="11 17">
        <text>L-glutamate + NH4(+) + ATP = L-glutamine + ADP + phosphate + H(+)</text>
        <dbReference type="Rhea" id="RHEA:16169"/>
        <dbReference type="ChEBI" id="CHEBI:15378"/>
        <dbReference type="ChEBI" id="CHEBI:28938"/>
        <dbReference type="ChEBI" id="CHEBI:29985"/>
        <dbReference type="ChEBI" id="CHEBI:30616"/>
        <dbReference type="ChEBI" id="CHEBI:43474"/>
        <dbReference type="ChEBI" id="CHEBI:58359"/>
        <dbReference type="ChEBI" id="CHEBI:456216"/>
        <dbReference type="EC" id="6.3.1.2"/>
    </reaction>
</comment>
<dbReference type="InterPro" id="IPR008147">
    <property type="entry name" value="Gln_synt_N"/>
</dbReference>
<feature type="binding site" evidence="12">
    <location>
        <position position="301"/>
    </location>
    <ligand>
        <name>L-glutamate</name>
        <dbReference type="ChEBI" id="CHEBI:29985"/>
    </ligand>
</feature>
<comment type="similarity">
    <text evidence="2 15 16">Belongs to the glutamine synthetase family.</text>
</comment>
<name>A0A062XQ22_9BACT</name>
<dbReference type="EMBL" id="JMFG01000040">
    <property type="protein sequence ID" value="KDA52873.1"/>
    <property type="molecule type" value="Genomic_DNA"/>
</dbReference>
<dbReference type="InterPro" id="IPR004809">
    <property type="entry name" value="Gln_synth_I"/>
</dbReference>
<evidence type="ECO:0000256" key="7">
    <source>
        <dbReference type="ARBA" id="ARBA00022723"/>
    </source>
</evidence>
<evidence type="ECO:0000256" key="6">
    <source>
        <dbReference type="ARBA" id="ARBA00022598"/>
    </source>
</evidence>
<comment type="subcellular location">
    <subcellularLocation>
        <location evidence="1">Cytoplasm</location>
    </subcellularLocation>
</comment>
<dbReference type="EC" id="6.3.1.2" evidence="3 17"/>
<feature type="binding site" evidence="14">
    <location>
        <position position="130"/>
    </location>
    <ligand>
        <name>Mg(2+)</name>
        <dbReference type="ChEBI" id="CHEBI:18420"/>
        <label>1</label>
    </ligand>
</feature>
<dbReference type="Gene3D" id="3.30.590.10">
    <property type="entry name" value="Glutamine synthetase/guanido kinase, catalytic domain"/>
    <property type="match status" value="1"/>
</dbReference>
<evidence type="ECO:0000256" key="15">
    <source>
        <dbReference type="PROSITE-ProRule" id="PRU01330"/>
    </source>
</evidence>
<evidence type="ECO:0000256" key="2">
    <source>
        <dbReference type="ARBA" id="ARBA00009897"/>
    </source>
</evidence>
<feature type="binding site" evidence="14">
    <location>
        <position position="128"/>
    </location>
    <ligand>
        <name>Mg(2+)</name>
        <dbReference type="ChEBI" id="CHEBI:18420"/>
        <label>1</label>
    </ligand>
</feature>
<dbReference type="InterPro" id="IPR008146">
    <property type="entry name" value="Gln_synth_cat_dom"/>
</dbReference>
<proteinExistence type="inferred from homology"/>
<keyword evidence="5" id="KW-0963">Cytoplasm</keyword>
<evidence type="ECO:0000256" key="10">
    <source>
        <dbReference type="ARBA" id="ARBA00022842"/>
    </source>
</evidence>
<evidence type="ECO:0000256" key="14">
    <source>
        <dbReference type="PIRSR" id="PIRSR604809-3"/>
    </source>
</evidence>
<dbReference type="Pfam" id="PF03951">
    <property type="entry name" value="Gln-synt_N"/>
    <property type="match status" value="1"/>
</dbReference>
<feature type="binding site" evidence="13">
    <location>
        <begin position="195"/>
        <end position="197"/>
    </location>
    <ligand>
        <name>ATP</name>
        <dbReference type="ChEBI" id="CHEBI:30616"/>
    </ligand>
</feature>
<sequence length="441" mass="50298">MDKKEILERCRAEDVHFLRLVFTDIDGIIKNVEVPESQFEKALNGEIMFDGSSIEGFTRIEESDMLLKPDLDTFCIYPWQSPHGKVARLMCDIYNPDETPFAGCPRQALKRVAAKAAERGYRMMAGVEAEFFLFHRDPDGRPNHQTHDVGAYFDLTPMDLGEEARRDMVTVLEQMGFEIEAAHHEVAPGQHEIDFRYAEALKTADNVVDFKFVVKKVAKDHGLHATFMPKPLFGVNGSGMHTHQSLFDFAGNNVFYDPKAPYQLSAVARGYIAGILDHVRAFCAVTNPLVNSYKRLVPGYEAPVNVAWSEKNRSPLVRVPARRGLGTRCEVRVPDPSCNPYLALAVMLAAGLDGVERGLDCGEPVNRNIFEMSEREKRRLKIKQLPANLAEALDNLERDRVIREALGEHIFENFLRNKREEWKQYISVVHQWERDQYLEQF</sequence>
<dbReference type="GO" id="GO:0004356">
    <property type="term" value="F:glutamine synthetase activity"/>
    <property type="evidence" value="ECO:0007669"/>
    <property type="project" value="UniProtKB-EC"/>
</dbReference>
<comment type="caution">
    <text evidence="20">The sequence shown here is derived from an EMBL/GenBank/DDBJ whole genome shotgun (WGS) entry which is preliminary data.</text>
</comment>
<dbReference type="OrthoDB" id="9807095at2"/>
<feature type="binding site" evidence="14">
    <location>
        <position position="241"/>
    </location>
    <ligand>
        <name>Mg(2+)</name>
        <dbReference type="ChEBI" id="CHEBI:18420"/>
        <label>1</label>
    </ligand>
</feature>
<dbReference type="FunFam" id="3.30.590.10:FF:000003">
    <property type="entry name" value="Glutamine synthetase 2"/>
    <property type="match status" value="1"/>
</dbReference>
<dbReference type="FunFam" id="3.10.20.70:FF:000005">
    <property type="entry name" value="Glutamine synthetase"/>
    <property type="match status" value="1"/>
</dbReference>
<dbReference type="PROSITE" id="PS00181">
    <property type="entry name" value="GLNA_ATP"/>
    <property type="match status" value="1"/>
</dbReference>
<reference evidence="20 21" key="1">
    <citation type="submission" date="2014-04" db="EMBL/GenBank/DDBJ databases">
        <title>The Genome Sequence of Thermoanaerobaculum aquaticum MP-01, The First Cultivated Group 23 Acidobacterium.</title>
        <authorList>
            <person name="Stamps B.W."/>
            <person name="Losey N.A."/>
            <person name="Lawson P.A."/>
            <person name="Stevenson B.S."/>
        </authorList>
    </citation>
    <scope>NUCLEOTIDE SEQUENCE [LARGE SCALE GENOMIC DNA]</scope>
    <source>
        <strain evidence="20 21">MP-01</strain>
    </source>
</reference>
<evidence type="ECO:0000256" key="8">
    <source>
        <dbReference type="ARBA" id="ARBA00022741"/>
    </source>
</evidence>
<dbReference type="GO" id="GO:0046872">
    <property type="term" value="F:metal ion binding"/>
    <property type="evidence" value="ECO:0007669"/>
    <property type="project" value="UniProtKB-KW"/>
</dbReference>
<dbReference type="GO" id="GO:0005737">
    <property type="term" value="C:cytoplasm"/>
    <property type="evidence" value="ECO:0007669"/>
    <property type="project" value="UniProtKB-SubCell"/>
</dbReference>
<feature type="binding site" evidence="13">
    <location>
        <position position="313"/>
    </location>
    <ligand>
        <name>ATP</name>
        <dbReference type="ChEBI" id="CHEBI:30616"/>
    </ligand>
</feature>
<dbReference type="AlphaFoldDB" id="A0A062XQ22"/>
<evidence type="ECO:0000256" key="9">
    <source>
        <dbReference type="ARBA" id="ARBA00022840"/>
    </source>
</evidence>
<evidence type="ECO:0000313" key="20">
    <source>
        <dbReference type="EMBL" id="KDA52873.1"/>
    </source>
</evidence>
<dbReference type="Proteomes" id="UP000027284">
    <property type="component" value="Unassembled WGS sequence"/>
</dbReference>
<feature type="binding site" evidence="12">
    <location>
        <begin position="236"/>
        <end position="237"/>
    </location>
    <ligand>
        <name>L-glutamate</name>
        <dbReference type="ChEBI" id="CHEBI:29985"/>
    </ligand>
</feature>
<gene>
    <name evidence="20" type="ORF">EG19_09235</name>
</gene>
<feature type="binding site" evidence="14">
    <location>
        <position position="330"/>
    </location>
    <ligand>
        <name>Mg(2+)</name>
        <dbReference type="ChEBI" id="CHEBI:18420"/>
        <label>1</label>
    </ligand>
</feature>
<keyword evidence="8 13" id="KW-0547">Nucleotide-binding</keyword>
<evidence type="ECO:0000313" key="21">
    <source>
        <dbReference type="Proteomes" id="UP000027284"/>
    </source>
</evidence>
<dbReference type="InterPro" id="IPR014746">
    <property type="entry name" value="Gln_synth/guanido_kin_cat_dom"/>
</dbReference>
<feature type="binding site" evidence="12">
    <location>
        <position position="332"/>
    </location>
    <ligand>
        <name>L-glutamate</name>
        <dbReference type="ChEBI" id="CHEBI:29985"/>
    </ligand>
</feature>
<accession>A0A062XQ22</accession>
<evidence type="ECO:0000256" key="13">
    <source>
        <dbReference type="PIRSR" id="PIRSR604809-2"/>
    </source>
</evidence>
<dbReference type="InterPro" id="IPR027302">
    <property type="entry name" value="Gln_synth_N_conserv_site"/>
</dbReference>
<dbReference type="Pfam" id="PF00120">
    <property type="entry name" value="Gln-synt_C"/>
    <property type="match status" value="1"/>
</dbReference>